<evidence type="ECO:0000313" key="3">
    <source>
        <dbReference type="EMBL" id="MEX6504070.1"/>
    </source>
</evidence>
<dbReference type="Proteomes" id="UP001560296">
    <property type="component" value="Unassembled WGS sequence"/>
</dbReference>
<organism evidence="3 4">
    <name type="scientific">Pseudomonas zhanjiangensis</name>
    <dbReference type="NCBI Taxonomy" id="3239015"/>
    <lineage>
        <taxon>Bacteria</taxon>
        <taxon>Pseudomonadati</taxon>
        <taxon>Pseudomonadota</taxon>
        <taxon>Gammaproteobacteria</taxon>
        <taxon>Pseudomonadales</taxon>
        <taxon>Pseudomonadaceae</taxon>
        <taxon>Pseudomonas</taxon>
    </lineage>
</organism>
<feature type="chain" id="PRO_5047105027" description="PXPV repeat-containing protein" evidence="2">
    <location>
        <begin position="26"/>
        <end position="131"/>
    </location>
</feature>
<gene>
    <name evidence="3" type="ORF">AB5S05_18565</name>
</gene>
<comment type="caution">
    <text evidence="3">The sequence shown here is derived from an EMBL/GenBank/DDBJ whole genome shotgun (WGS) entry which is preliminary data.</text>
</comment>
<evidence type="ECO:0000256" key="1">
    <source>
        <dbReference type="SAM" id="MobiDB-lite"/>
    </source>
</evidence>
<keyword evidence="2" id="KW-0732">Signal</keyword>
<feature type="region of interest" description="Disordered" evidence="1">
    <location>
        <begin position="112"/>
        <end position="131"/>
    </location>
</feature>
<dbReference type="EMBL" id="JBFTEG010000019">
    <property type="protein sequence ID" value="MEX6504070.1"/>
    <property type="molecule type" value="Genomic_DNA"/>
</dbReference>
<feature type="signal peptide" evidence="2">
    <location>
        <begin position="1"/>
        <end position="25"/>
    </location>
</feature>
<reference evidence="3 4" key="1">
    <citation type="submission" date="2024-07" db="EMBL/GenBank/DDBJ databases">
        <authorList>
            <person name="Li M."/>
        </authorList>
    </citation>
    <scope>NUCLEOTIDE SEQUENCE [LARGE SCALE GENOMIC DNA]</scope>
    <source>
        <strain evidence="3 4">25A3E</strain>
    </source>
</reference>
<sequence length="131" mass="14535">MNSRMLGCAAMLASLALAGITPAQASDRHAIITGAAVGALIGGSIAVQAHHGRVPVYIQIGPAPPRGVYYYQAPPRYYAPPPVYYRSYSVRPHGGRAYPLIVAPHYRFNPRSHRHHYRKHHHRQHGFGPRR</sequence>
<protein>
    <recommendedName>
        <fullName evidence="5">PXPV repeat-containing protein</fullName>
    </recommendedName>
</protein>
<dbReference type="RefSeq" id="WP_369289009.1">
    <property type="nucleotide sequence ID" value="NZ_JBFTEG010000019.1"/>
</dbReference>
<accession>A0ABV3YXK7</accession>
<name>A0ABV3YXK7_9PSED</name>
<evidence type="ECO:0000256" key="2">
    <source>
        <dbReference type="SAM" id="SignalP"/>
    </source>
</evidence>
<evidence type="ECO:0008006" key="5">
    <source>
        <dbReference type="Google" id="ProtNLM"/>
    </source>
</evidence>
<keyword evidence="4" id="KW-1185">Reference proteome</keyword>
<evidence type="ECO:0000313" key="4">
    <source>
        <dbReference type="Proteomes" id="UP001560296"/>
    </source>
</evidence>
<proteinExistence type="predicted"/>